<dbReference type="HOGENOM" id="CLU_023205_2_2_1"/>
<dbReference type="InterPro" id="IPR036812">
    <property type="entry name" value="NAD(P)_OxRdtase_dom_sf"/>
</dbReference>
<dbReference type="OrthoDB" id="48988at2759"/>
<proteinExistence type="inferred from homology"/>
<dbReference type="RefSeq" id="XP_013272357.1">
    <property type="nucleotide sequence ID" value="XM_013416903.1"/>
</dbReference>
<accession>A0A0D2IPV7</accession>
<dbReference type="Pfam" id="PF00248">
    <property type="entry name" value="Aldo_ket_red"/>
    <property type="match status" value="2"/>
</dbReference>
<dbReference type="PANTHER" id="PTHR43364:SF2">
    <property type="entry name" value="ARYL-ALCOHOL DEHYDROGENASE AAD10-RELATED"/>
    <property type="match status" value="1"/>
</dbReference>
<name>A0A0D2IPV7_9EURO</name>
<evidence type="ECO:0000256" key="1">
    <source>
        <dbReference type="ARBA" id="ARBA00023002"/>
    </source>
</evidence>
<evidence type="ECO:0000259" key="3">
    <source>
        <dbReference type="Pfam" id="PF00248"/>
    </source>
</evidence>
<dbReference type="InterPro" id="IPR023210">
    <property type="entry name" value="NADP_OxRdtase_dom"/>
</dbReference>
<dbReference type="PANTHER" id="PTHR43364">
    <property type="entry name" value="NADH-SPECIFIC METHYLGLYOXAL REDUCTASE-RELATED"/>
    <property type="match status" value="1"/>
</dbReference>
<dbReference type="VEuPathDB" id="FungiDB:Z518_06093"/>
<dbReference type="InterPro" id="IPR050523">
    <property type="entry name" value="AKR_Detox_Biosynth"/>
</dbReference>
<dbReference type="SUPFAM" id="SSF51430">
    <property type="entry name" value="NAD(P)-linked oxidoreductase"/>
    <property type="match status" value="1"/>
</dbReference>
<dbReference type="AlphaFoldDB" id="A0A0D2IPV7"/>
<protein>
    <recommendedName>
        <fullName evidence="3">NADP-dependent oxidoreductase domain-containing protein</fullName>
    </recommendedName>
</protein>
<gene>
    <name evidence="4" type="ORF">Z518_06093</name>
</gene>
<feature type="domain" description="NADP-dependent oxidoreductase" evidence="3">
    <location>
        <begin position="35"/>
        <end position="144"/>
    </location>
</feature>
<evidence type="ECO:0000313" key="4">
    <source>
        <dbReference type="EMBL" id="KIX05221.1"/>
    </source>
</evidence>
<organism evidence="4 5">
    <name type="scientific">Rhinocladiella mackenziei CBS 650.93</name>
    <dbReference type="NCBI Taxonomy" id="1442369"/>
    <lineage>
        <taxon>Eukaryota</taxon>
        <taxon>Fungi</taxon>
        <taxon>Dikarya</taxon>
        <taxon>Ascomycota</taxon>
        <taxon>Pezizomycotina</taxon>
        <taxon>Eurotiomycetes</taxon>
        <taxon>Chaetothyriomycetidae</taxon>
        <taxon>Chaetothyriales</taxon>
        <taxon>Herpotrichiellaceae</taxon>
        <taxon>Rhinocladiella</taxon>
    </lineage>
</organism>
<dbReference type="STRING" id="1442369.A0A0D2IPV7"/>
<dbReference type="GO" id="GO:0016491">
    <property type="term" value="F:oxidoreductase activity"/>
    <property type="evidence" value="ECO:0007669"/>
    <property type="project" value="UniProtKB-KW"/>
</dbReference>
<keyword evidence="5" id="KW-1185">Reference proteome</keyword>
<evidence type="ECO:0000256" key="2">
    <source>
        <dbReference type="ARBA" id="ARBA00038157"/>
    </source>
</evidence>
<comment type="similarity">
    <text evidence="2">Belongs to the aldo/keto reductase family. Aldo/keto reductase 2 subfamily.</text>
</comment>
<reference evidence="4 5" key="1">
    <citation type="submission" date="2015-01" db="EMBL/GenBank/DDBJ databases">
        <title>The Genome Sequence of Rhinocladiella mackenzie CBS 650.93.</title>
        <authorList>
            <consortium name="The Broad Institute Genomics Platform"/>
            <person name="Cuomo C."/>
            <person name="de Hoog S."/>
            <person name="Gorbushina A."/>
            <person name="Stielow B."/>
            <person name="Teixiera M."/>
            <person name="Abouelleil A."/>
            <person name="Chapman S.B."/>
            <person name="Priest M."/>
            <person name="Young S.K."/>
            <person name="Wortman J."/>
            <person name="Nusbaum C."/>
            <person name="Birren B."/>
        </authorList>
    </citation>
    <scope>NUCLEOTIDE SEQUENCE [LARGE SCALE GENOMIC DNA]</scope>
    <source>
        <strain evidence="4 5">CBS 650.93</strain>
    </source>
</reference>
<sequence length="286" mass="31634">MGEEGFNPFPPAPEPVSELGRYRVLSSTAGVRVSPLQLGAMSIDDAWNLFMGAMSKTDSFKLLDAYHELGGNFIDTANNYQNGQSEEWIGEWMKARSNRDLIVLATKYSFAAEAHKLGNGKTVTMTGNHKKSMHIALHQSLKSFRPTISICTMSIGGQEKYSTLEFQTPRLGSCRLQMSTLYHEGRWNVMARDFERDIIPMARHHGMALAPWDVIRGGKFQSQKQIAARKGEPLRAVGHTGQTPEEEKISAALEKVADEHGVESLSVIALAYVRQKAPNVFPIVGG</sequence>
<dbReference type="GeneID" id="25294164"/>
<keyword evidence="1" id="KW-0560">Oxidoreductase</keyword>
<dbReference type="EMBL" id="KN847478">
    <property type="protein sequence ID" value="KIX05221.1"/>
    <property type="molecule type" value="Genomic_DNA"/>
</dbReference>
<feature type="domain" description="NADP-dependent oxidoreductase" evidence="3">
    <location>
        <begin position="181"/>
        <end position="285"/>
    </location>
</feature>
<dbReference type="Proteomes" id="UP000053617">
    <property type="component" value="Unassembled WGS sequence"/>
</dbReference>
<evidence type="ECO:0000313" key="5">
    <source>
        <dbReference type="Proteomes" id="UP000053617"/>
    </source>
</evidence>
<dbReference type="Gene3D" id="3.20.20.100">
    <property type="entry name" value="NADP-dependent oxidoreductase domain"/>
    <property type="match status" value="2"/>
</dbReference>